<sequence length="66" mass="7710">MLTTLKHQNNALQAGIIYLSNPTVTVNMKDLKPGNSFKKNFKTENKEKYRLSVLFLFFHFLFTCKP</sequence>
<organism evidence="1 2">
    <name type="scientific">Bacillus pseudomycoides</name>
    <dbReference type="NCBI Taxonomy" id="64104"/>
    <lineage>
        <taxon>Bacteria</taxon>
        <taxon>Bacillati</taxon>
        <taxon>Bacillota</taxon>
        <taxon>Bacilli</taxon>
        <taxon>Bacillales</taxon>
        <taxon>Bacillaceae</taxon>
        <taxon>Bacillus</taxon>
        <taxon>Bacillus cereus group</taxon>
    </lineage>
</organism>
<accession>A0ABD6T1J2</accession>
<name>A0ABD6T1J2_9BACI</name>
<dbReference type="Proteomes" id="UP000221918">
    <property type="component" value="Unassembled WGS sequence"/>
</dbReference>
<evidence type="ECO:0000313" key="1">
    <source>
        <dbReference type="EMBL" id="PHE89826.1"/>
    </source>
</evidence>
<dbReference type="AlphaFoldDB" id="A0ABD6T1J2"/>
<protein>
    <submittedName>
        <fullName evidence="1">Uncharacterized protein</fullName>
    </submittedName>
</protein>
<gene>
    <name evidence="1" type="ORF">COF81_24815</name>
</gene>
<dbReference type="Pfam" id="PF12389">
    <property type="entry name" value="Peptidase_M73"/>
    <property type="match status" value="1"/>
</dbReference>
<dbReference type="EMBL" id="NUTL01000127">
    <property type="protein sequence ID" value="PHE89826.1"/>
    <property type="molecule type" value="Genomic_DNA"/>
</dbReference>
<dbReference type="InterPro" id="IPR022121">
    <property type="entry name" value="Peptidase_M73_camelysin"/>
</dbReference>
<comment type="caution">
    <text evidence="1">The sequence shown here is derived from an EMBL/GenBank/DDBJ whole genome shotgun (WGS) entry which is preliminary data.</text>
</comment>
<dbReference type="RefSeq" id="WP_080547258.1">
    <property type="nucleotide sequence ID" value="NZ_CM000743.1"/>
</dbReference>
<proteinExistence type="predicted"/>
<reference evidence="1 2" key="1">
    <citation type="submission" date="2017-09" db="EMBL/GenBank/DDBJ databases">
        <title>Large-scale bioinformatics analysis of Bacillus genomes uncovers conserved roles of natural products in bacterial physiology.</title>
        <authorList>
            <consortium name="Agbiome Team Llc"/>
            <person name="Bleich R.M."/>
            <person name="Grubbs K.J."/>
            <person name="Santa Maria K.C."/>
            <person name="Allen S.E."/>
            <person name="Farag S."/>
            <person name="Shank E.A."/>
            <person name="Bowers A."/>
        </authorList>
    </citation>
    <scope>NUCLEOTIDE SEQUENCE [LARGE SCALE GENOMIC DNA]</scope>
    <source>
        <strain evidence="1 2">AFS037265</strain>
    </source>
</reference>
<evidence type="ECO:0000313" key="2">
    <source>
        <dbReference type="Proteomes" id="UP000221918"/>
    </source>
</evidence>